<dbReference type="EMBL" id="JBHTIO010000002">
    <property type="protein sequence ID" value="MFD0896306.1"/>
    <property type="molecule type" value="Genomic_DNA"/>
</dbReference>
<evidence type="ECO:0000313" key="2">
    <source>
        <dbReference type="Proteomes" id="UP001597104"/>
    </source>
</evidence>
<protein>
    <recommendedName>
        <fullName evidence="3">FAD/NAD(P)-binding domain-containing protein</fullName>
    </recommendedName>
</protein>
<comment type="caution">
    <text evidence="1">The sequence shown here is derived from an EMBL/GenBank/DDBJ whole genome shotgun (WGS) entry which is preliminary data.</text>
</comment>
<dbReference type="Gene3D" id="3.40.50.720">
    <property type="entry name" value="NAD(P)-binding Rossmann-like Domain"/>
    <property type="match status" value="1"/>
</dbReference>
<name>A0ABW3E854_9LACO</name>
<keyword evidence="2" id="KW-1185">Reference proteome</keyword>
<evidence type="ECO:0008006" key="3">
    <source>
        <dbReference type="Google" id="ProtNLM"/>
    </source>
</evidence>
<dbReference type="Proteomes" id="UP001597104">
    <property type="component" value="Unassembled WGS sequence"/>
</dbReference>
<reference evidence="2" key="1">
    <citation type="journal article" date="2019" name="Int. J. Syst. Evol. Microbiol.">
        <title>The Global Catalogue of Microorganisms (GCM) 10K type strain sequencing project: providing services to taxonomists for standard genome sequencing and annotation.</title>
        <authorList>
            <consortium name="The Broad Institute Genomics Platform"/>
            <consortium name="The Broad Institute Genome Sequencing Center for Infectious Disease"/>
            <person name="Wu L."/>
            <person name="Ma J."/>
        </authorList>
    </citation>
    <scope>NUCLEOTIDE SEQUENCE [LARGE SCALE GENOMIC DNA]</scope>
    <source>
        <strain evidence="2">CCM 8925</strain>
    </source>
</reference>
<evidence type="ECO:0000313" key="1">
    <source>
        <dbReference type="EMBL" id="MFD0896306.1"/>
    </source>
</evidence>
<sequence>MKELLPYNKVAVRLETKVENVTGTTVNVTEKNGTAAEITGDSVICALGYRPNNPFVKLLNTSAKETYLLGDSRHVANIMQAIWDAYAVAKAI</sequence>
<proteinExistence type="predicted"/>
<dbReference type="SUPFAM" id="SSF51905">
    <property type="entry name" value="FAD/NAD(P)-binding domain"/>
    <property type="match status" value="1"/>
</dbReference>
<gene>
    <name evidence="1" type="ORF">ACFQZ7_00930</name>
</gene>
<accession>A0ABW3E854</accession>
<dbReference type="Gene3D" id="3.50.50.60">
    <property type="entry name" value="FAD/NAD(P)-binding domain"/>
    <property type="match status" value="1"/>
</dbReference>
<organism evidence="1 2">
    <name type="scientific">Loigolactobacillus binensis</name>
    <dbReference type="NCBI Taxonomy" id="2559922"/>
    <lineage>
        <taxon>Bacteria</taxon>
        <taxon>Bacillati</taxon>
        <taxon>Bacillota</taxon>
        <taxon>Bacilli</taxon>
        <taxon>Lactobacillales</taxon>
        <taxon>Lactobacillaceae</taxon>
        <taxon>Loigolactobacillus</taxon>
    </lineage>
</organism>
<dbReference type="InterPro" id="IPR036188">
    <property type="entry name" value="FAD/NAD-bd_sf"/>
</dbReference>
<dbReference type="RefSeq" id="WP_171001893.1">
    <property type="nucleotide sequence ID" value="NZ_BJDN01000030.1"/>
</dbReference>